<dbReference type="CDD" id="cd06532">
    <property type="entry name" value="Glyco_transf_25"/>
    <property type="match status" value="1"/>
</dbReference>
<dbReference type="UniPathway" id="UPA00820"/>
<comment type="caution">
    <text evidence="4">The sequence shown here is derived from an EMBL/GenBank/DDBJ whole genome shotgun (WGS) entry which is preliminary data.</text>
</comment>
<dbReference type="EMBL" id="JACIVI010000002">
    <property type="protein sequence ID" value="MBB1161835.1"/>
    <property type="molecule type" value="Genomic_DNA"/>
</dbReference>
<proteinExistence type="predicted"/>
<dbReference type="GO" id="GO:0016740">
    <property type="term" value="F:transferase activity"/>
    <property type="evidence" value="ECO:0007669"/>
    <property type="project" value="UniProtKB-KW"/>
</dbReference>
<gene>
    <name evidence="4" type="ORF">H4F90_07575</name>
</gene>
<reference evidence="4 5" key="1">
    <citation type="submission" date="2020-08" db="EMBL/GenBank/DDBJ databases">
        <title>Aquariorum lacteus gen. nov., sp. nov., a new member of the family Comamonadaceae, isolated from freshwater aquarium.</title>
        <authorList>
            <person name="Chun S.-J."/>
        </authorList>
    </citation>
    <scope>NUCLEOTIDE SEQUENCE [LARGE SCALE GENOMIC DNA]</scope>
    <source>
        <strain evidence="4 5">SJAQ100</strain>
    </source>
</reference>
<dbReference type="AlphaFoldDB" id="A0A839HHX6"/>
<evidence type="ECO:0000256" key="3">
    <source>
        <dbReference type="ARBA" id="ARBA00022985"/>
    </source>
</evidence>
<evidence type="ECO:0000256" key="1">
    <source>
        <dbReference type="ARBA" id="ARBA00005068"/>
    </source>
</evidence>
<keyword evidence="3" id="KW-0448">Lipopolysaccharide biosynthesis</keyword>
<organism evidence="4 5">
    <name type="scientific">Aquariibacter albus</name>
    <dbReference type="NCBI Taxonomy" id="2759899"/>
    <lineage>
        <taxon>Bacteria</taxon>
        <taxon>Pseudomonadati</taxon>
        <taxon>Pseudomonadota</taxon>
        <taxon>Betaproteobacteria</taxon>
        <taxon>Burkholderiales</taxon>
        <taxon>Sphaerotilaceae</taxon>
        <taxon>Aquariibacter</taxon>
    </lineage>
</organism>
<comment type="pathway">
    <text evidence="1">Bacterial outer membrane biogenesis; lipooligosaccharide biosynthesis.</text>
</comment>
<evidence type="ECO:0000313" key="4">
    <source>
        <dbReference type="EMBL" id="MBB1161835.1"/>
    </source>
</evidence>
<accession>A0A839HHX6</accession>
<dbReference type="Proteomes" id="UP000586093">
    <property type="component" value="Unassembled WGS sequence"/>
</dbReference>
<dbReference type="InterPro" id="IPR002654">
    <property type="entry name" value="Glyco_trans_25"/>
</dbReference>
<evidence type="ECO:0000256" key="2">
    <source>
        <dbReference type="ARBA" id="ARBA00005222"/>
    </source>
</evidence>
<protein>
    <submittedName>
        <fullName evidence="4">Glycosyltransferase family 25 protein</fullName>
    </submittedName>
</protein>
<keyword evidence="4" id="KW-0808">Transferase</keyword>
<dbReference type="RefSeq" id="WP_182663160.1">
    <property type="nucleotide sequence ID" value="NZ_JACIVI010000002.1"/>
</dbReference>
<evidence type="ECO:0000313" key="5">
    <source>
        <dbReference type="Proteomes" id="UP000586093"/>
    </source>
</evidence>
<dbReference type="UniPathway" id="UPA00501"/>
<keyword evidence="5" id="KW-1185">Reference proteome</keyword>
<dbReference type="GO" id="GO:0009103">
    <property type="term" value="P:lipopolysaccharide biosynthetic process"/>
    <property type="evidence" value="ECO:0007669"/>
    <property type="project" value="UniProtKB-KW"/>
</dbReference>
<name>A0A839HHX6_9BURK</name>
<sequence length="238" mass="26880">MTSDLFDRIVVINLPDRADRRREIDAQLQRIDLRLGQGVVKLFAAVRPDDAGDFPSRGARGCFLSHLGVLREAREAGVRRLLILEDDCDWVRGLDAATWRTAWSSAEGMGWDIAYGGHQALHLPPVADRWQAVDSRAPVQTTHCLAFSARGIERAVVHLETMMARKPGDPRGGPMHVDGAYTWLRTDHPDLRTVAAVPPLADQRPSRTDIHDLRWFDLTPGVRTLVSLLRRLRHRLRR</sequence>
<comment type="pathway">
    <text evidence="2">Glycan metabolism; lacto-N-neotetraose biosynthesis.</text>
</comment>